<dbReference type="Gene3D" id="2.60.40.10">
    <property type="entry name" value="Immunoglobulins"/>
    <property type="match status" value="1"/>
</dbReference>
<dbReference type="HOGENOM" id="CLU_416030_0_0_0"/>
<keyword evidence="1" id="KW-0472">Membrane</keyword>
<dbReference type="STRING" id="1332188.L336_0489"/>
<dbReference type="InterPro" id="IPR013783">
    <property type="entry name" value="Ig-like_fold"/>
</dbReference>
<accession>R4PKW0</accession>
<evidence type="ECO:0000313" key="3">
    <source>
        <dbReference type="EMBL" id="AGL62193.1"/>
    </source>
</evidence>
<name>R4PKW0_9BACT</name>
<sequence>MKLYRPGLSRLIVSRLALFGVVIAFAVSVMNMSSFLVKASPVAFSFGTGGDHGNHPDSQGVFEAAGQSGISFFQTNGDMSYLDSPTNNISTATTEWCSMVNSKLGSIPFLALNGNHEEPGHAGVDGDNIDNIISGGCLPKPASMNVVESPLTTGSAGTTPTNYGREYYYDYPSVNPIARFIAVSADIDTYVGGNYDYSVGSAHYNWVQARIQEAKASGMWVIVINHTPIMNTGGSHGGTDYSTVTPLFNLAIDEKVDLFLSGHEHNYERSKQIGGASCNYTFNTYSANCIADANANTYTAGNGTIAVITGSTGGNYNTGDGLMIAINASDPDYQYFATTMGRGSADETRGFSKFDVTETSITGHFVAGVGQTGGFTDTFTITRNDTTAPTVSLDTPTTGTVSGMVNMAATASDAVGVTKVEFYQGATKLGEDLSSPYAYGWDTTSVANGNYSLTAKAFDAAGNISTSSAVSVTVSNGGGGGATTSSFTVAGANNSSVTFTVAGPCNNITSHEVADASKAPTGQTLLASADFSMSCAYAGDATTVVINLGATYDTSHLRVHKLAGSTLTDITSHATFGTDGNYTTVTYTVTDGGFGDEDTLANAIVVDPVYVTVAGASTTGPGVLADTGTNSVLLTIVGVVVAVLGLIGAITSRVKRVTL</sequence>
<dbReference type="PANTHER" id="PTHR45867:SF3">
    <property type="entry name" value="ACID PHOSPHATASE TYPE 7"/>
    <property type="match status" value="1"/>
</dbReference>
<dbReference type="Pfam" id="PF17957">
    <property type="entry name" value="Big_7"/>
    <property type="match status" value="1"/>
</dbReference>
<keyword evidence="1" id="KW-1133">Transmembrane helix</keyword>
<dbReference type="Proteomes" id="UP000013893">
    <property type="component" value="Chromosome"/>
</dbReference>
<dbReference type="InterPro" id="IPR004843">
    <property type="entry name" value="Calcineurin-like_PHP"/>
</dbReference>
<dbReference type="Pfam" id="PF00149">
    <property type="entry name" value="Metallophos"/>
    <property type="match status" value="1"/>
</dbReference>
<keyword evidence="1" id="KW-0812">Transmembrane</keyword>
<dbReference type="KEGG" id="saal:L336_0489"/>
<feature type="domain" description="Calcineurin-like phosphoesterase" evidence="2">
    <location>
        <begin position="52"/>
        <end position="267"/>
    </location>
</feature>
<dbReference type="RefSeq" id="WP_015641643.1">
    <property type="nucleotide sequence ID" value="NC_021219.1"/>
</dbReference>
<dbReference type="Gene3D" id="3.60.21.10">
    <property type="match status" value="1"/>
</dbReference>
<dbReference type="InterPro" id="IPR053784">
    <property type="entry name" value="Choice_anch_U_dom"/>
</dbReference>
<keyword evidence="4" id="KW-1185">Reference proteome</keyword>
<organism evidence="3 4">
    <name type="scientific">Candidatus Saccharimonas aalborgensis</name>
    <dbReference type="NCBI Taxonomy" id="1332188"/>
    <lineage>
        <taxon>Bacteria</taxon>
        <taxon>Candidatus Saccharimonadota</taxon>
        <taxon>Candidatus Saccharimonadia</taxon>
        <taxon>Candidatus Saccharimonadales</taxon>
        <taxon>Candidatus Saccharimonadaceae</taxon>
        <taxon>Candidatus Saccharimonas</taxon>
    </lineage>
</organism>
<dbReference type="PANTHER" id="PTHR45867">
    <property type="entry name" value="PURPLE ACID PHOSPHATASE"/>
    <property type="match status" value="1"/>
</dbReference>
<evidence type="ECO:0000313" key="4">
    <source>
        <dbReference type="Proteomes" id="UP000013893"/>
    </source>
</evidence>
<dbReference type="AlphaFoldDB" id="R4PKW0"/>
<evidence type="ECO:0000259" key="2">
    <source>
        <dbReference type="Pfam" id="PF00149"/>
    </source>
</evidence>
<protein>
    <recommendedName>
        <fullName evidence="2">Calcineurin-like phosphoesterase domain-containing protein</fullName>
    </recommendedName>
</protein>
<dbReference type="NCBIfam" id="NF041766">
    <property type="entry name" value="choice_anch_U"/>
    <property type="match status" value="1"/>
</dbReference>
<proteinExistence type="predicted"/>
<dbReference type="EMBL" id="CP005957">
    <property type="protein sequence ID" value="AGL62193.1"/>
    <property type="molecule type" value="Genomic_DNA"/>
</dbReference>
<evidence type="ECO:0000256" key="1">
    <source>
        <dbReference type="SAM" id="Phobius"/>
    </source>
</evidence>
<dbReference type="GO" id="GO:0016787">
    <property type="term" value="F:hydrolase activity"/>
    <property type="evidence" value="ECO:0007669"/>
    <property type="project" value="InterPro"/>
</dbReference>
<dbReference type="InterPro" id="IPR029052">
    <property type="entry name" value="Metallo-depent_PP-like"/>
</dbReference>
<feature type="transmembrane region" description="Helical" evidence="1">
    <location>
        <begin position="632"/>
        <end position="651"/>
    </location>
</feature>
<gene>
    <name evidence="3" type="ORF">L336_0489</name>
</gene>
<dbReference type="SUPFAM" id="SSF56300">
    <property type="entry name" value="Metallo-dependent phosphatases"/>
    <property type="match status" value="1"/>
</dbReference>
<reference evidence="3 4" key="1">
    <citation type="journal article" date="2013" name="Nat. Biotechnol.">
        <title>Genome sequences of rare, uncultured bacteria obtained by differential coverage binning of multiple metagenomes.</title>
        <authorList>
            <person name="Albertsen M."/>
            <person name="Hugenholtz P."/>
            <person name="Skarshewski A."/>
            <person name="Nielsen K.L."/>
            <person name="Tyson G.W."/>
            <person name="Nielsen P.H."/>
        </authorList>
    </citation>
    <scope>NUCLEOTIDE SEQUENCE [LARGE SCALE GENOMIC DNA]</scope>
    <source>
        <strain evidence="3">TM71</strain>
    </source>
</reference>